<accession>A0A0F9X2F3</accession>
<feature type="transmembrane region" description="Helical" evidence="1">
    <location>
        <begin position="93"/>
        <end position="112"/>
    </location>
</feature>
<name>A0A0F9X2F3_9ZZZZ</name>
<keyword evidence="1" id="KW-1133">Transmembrane helix</keyword>
<feature type="transmembrane region" description="Helical" evidence="1">
    <location>
        <begin position="189"/>
        <end position="210"/>
    </location>
</feature>
<comment type="caution">
    <text evidence="2">The sequence shown here is derived from an EMBL/GenBank/DDBJ whole genome shotgun (WGS) entry which is preliminary data.</text>
</comment>
<reference evidence="2" key="1">
    <citation type="journal article" date="2015" name="Nature">
        <title>Complex archaea that bridge the gap between prokaryotes and eukaryotes.</title>
        <authorList>
            <person name="Spang A."/>
            <person name="Saw J.H."/>
            <person name="Jorgensen S.L."/>
            <person name="Zaremba-Niedzwiedzka K."/>
            <person name="Martijn J."/>
            <person name="Lind A.E."/>
            <person name="van Eijk R."/>
            <person name="Schleper C."/>
            <person name="Guy L."/>
            <person name="Ettema T.J."/>
        </authorList>
    </citation>
    <scope>NUCLEOTIDE SEQUENCE</scope>
</reference>
<dbReference type="AlphaFoldDB" id="A0A0F9X2F3"/>
<sequence length="212" mass="22949">MDTQFLIETLASDRDRKVRDKGPSWLFLAVMAAGTTGVFFFGAIGLRPDLLYVWETARFLSKFAITGTLAVTAFLAMRASARPGVSMKQSLEWLFLPGGLLALSVAAELFVLSPDLWATSLTGMNFLFCVIAIVSLGTPLLLMFLWALHRQAPTRPALAGAMAGLAAASMAAFFYTAQCPNDSPLFVAVWYSFAALILTAAGTFAGHRVLRW</sequence>
<evidence type="ECO:0000313" key="2">
    <source>
        <dbReference type="EMBL" id="KKN85638.1"/>
    </source>
</evidence>
<evidence type="ECO:0000256" key="1">
    <source>
        <dbReference type="SAM" id="Phobius"/>
    </source>
</evidence>
<gene>
    <name evidence="2" type="ORF">LCGC14_0277670</name>
</gene>
<dbReference type="Pfam" id="PF06532">
    <property type="entry name" value="NrsF"/>
    <property type="match status" value="1"/>
</dbReference>
<organism evidence="2">
    <name type="scientific">marine sediment metagenome</name>
    <dbReference type="NCBI Taxonomy" id="412755"/>
    <lineage>
        <taxon>unclassified sequences</taxon>
        <taxon>metagenomes</taxon>
        <taxon>ecological metagenomes</taxon>
    </lineage>
</organism>
<feature type="transmembrane region" description="Helical" evidence="1">
    <location>
        <begin position="158"/>
        <end position="177"/>
    </location>
</feature>
<feature type="transmembrane region" description="Helical" evidence="1">
    <location>
        <begin position="124"/>
        <end position="146"/>
    </location>
</feature>
<dbReference type="InterPro" id="IPR009495">
    <property type="entry name" value="NrsF"/>
</dbReference>
<protein>
    <recommendedName>
        <fullName evidence="3">DUF1109 family protein</fullName>
    </recommendedName>
</protein>
<feature type="transmembrane region" description="Helical" evidence="1">
    <location>
        <begin position="25"/>
        <end position="47"/>
    </location>
</feature>
<keyword evidence="1" id="KW-0812">Transmembrane</keyword>
<proteinExistence type="predicted"/>
<feature type="transmembrane region" description="Helical" evidence="1">
    <location>
        <begin position="59"/>
        <end position="81"/>
    </location>
</feature>
<dbReference type="EMBL" id="LAZR01000157">
    <property type="protein sequence ID" value="KKN85638.1"/>
    <property type="molecule type" value="Genomic_DNA"/>
</dbReference>
<keyword evidence="1" id="KW-0472">Membrane</keyword>
<evidence type="ECO:0008006" key="3">
    <source>
        <dbReference type="Google" id="ProtNLM"/>
    </source>
</evidence>